<dbReference type="Gene3D" id="2.40.50.100">
    <property type="match status" value="1"/>
</dbReference>
<gene>
    <name evidence="2" type="ORF">E6H05_07820</name>
</gene>
<organism evidence="2 3">
    <name type="scientific">Candidatus Segetimicrobium genomatis</name>
    <dbReference type="NCBI Taxonomy" id="2569760"/>
    <lineage>
        <taxon>Bacteria</taxon>
        <taxon>Bacillati</taxon>
        <taxon>Candidatus Sysuimicrobiota</taxon>
        <taxon>Candidatus Sysuimicrobiia</taxon>
        <taxon>Candidatus Sysuimicrobiales</taxon>
        <taxon>Candidatus Segetimicrobiaceae</taxon>
        <taxon>Candidatus Segetimicrobium</taxon>
    </lineage>
</organism>
<dbReference type="AlphaFoldDB" id="A0A537ITK9"/>
<dbReference type="SUPFAM" id="SSF51230">
    <property type="entry name" value="Single hybrid motif"/>
    <property type="match status" value="1"/>
</dbReference>
<name>A0A537ITK9_9BACT</name>
<sequence>MARADRLAKKTGLSWVPVTIYVAAVVVVSGGLFTWDYAYRRKAEEALRPPPPDVLAKNLVENIIGRGTVKDVKVGEAAGTVEVTFESATYPPAARATVSGEVVSKDLDRVMVGLRVVKGDPLAYVRTSDGKITLAAQAEYTGRVVQLLVKPGDKVEEGRAMVLIEPQDKTDARKNLETEGLLASQAILAQLTTIKTVTAKILYKDITLATVVGKRGEKGVTSTYHESLQ</sequence>
<accession>A0A537ITK9</accession>
<comment type="caution">
    <text evidence="2">The sequence shown here is derived from an EMBL/GenBank/DDBJ whole genome shotgun (WGS) entry which is preliminary data.</text>
</comment>
<keyword evidence="1" id="KW-1133">Transmembrane helix</keyword>
<evidence type="ECO:0000256" key="1">
    <source>
        <dbReference type="SAM" id="Phobius"/>
    </source>
</evidence>
<dbReference type="EMBL" id="VBAP01000054">
    <property type="protein sequence ID" value="TMI74668.1"/>
    <property type="molecule type" value="Genomic_DNA"/>
</dbReference>
<dbReference type="Proteomes" id="UP000318834">
    <property type="component" value="Unassembled WGS sequence"/>
</dbReference>
<dbReference type="InterPro" id="IPR011053">
    <property type="entry name" value="Single_hybrid_motif"/>
</dbReference>
<reference evidence="2 3" key="1">
    <citation type="journal article" date="2019" name="Nat. Microbiol.">
        <title>Mediterranean grassland soil C-N compound turnover is dependent on rainfall and depth, and is mediated by genomically divergent microorganisms.</title>
        <authorList>
            <person name="Diamond S."/>
            <person name="Andeer P.F."/>
            <person name="Li Z."/>
            <person name="Crits-Christoph A."/>
            <person name="Burstein D."/>
            <person name="Anantharaman K."/>
            <person name="Lane K.R."/>
            <person name="Thomas B.C."/>
            <person name="Pan C."/>
            <person name="Northen T.R."/>
            <person name="Banfield J.F."/>
        </authorList>
    </citation>
    <scope>NUCLEOTIDE SEQUENCE [LARGE SCALE GENOMIC DNA]</scope>
    <source>
        <strain evidence="2">NP_8</strain>
    </source>
</reference>
<evidence type="ECO:0000313" key="2">
    <source>
        <dbReference type="EMBL" id="TMI74668.1"/>
    </source>
</evidence>
<proteinExistence type="predicted"/>
<keyword evidence="1" id="KW-0812">Transmembrane</keyword>
<feature type="transmembrane region" description="Helical" evidence="1">
    <location>
        <begin position="12"/>
        <end position="35"/>
    </location>
</feature>
<keyword evidence="1" id="KW-0472">Membrane</keyword>
<evidence type="ECO:0000313" key="3">
    <source>
        <dbReference type="Proteomes" id="UP000318834"/>
    </source>
</evidence>
<evidence type="ECO:0008006" key="4">
    <source>
        <dbReference type="Google" id="ProtNLM"/>
    </source>
</evidence>
<protein>
    <recommendedName>
        <fullName evidence="4">Biotin/lipoyl-binding protein</fullName>
    </recommendedName>
</protein>